<dbReference type="InterPro" id="IPR013096">
    <property type="entry name" value="Cupin_2"/>
</dbReference>
<dbReference type="Gene3D" id="2.60.120.10">
    <property type="entry name" value="Jelly Rolls"/>
    <property type="match status" value="1"/>
</dbReference>
<name>A0A1H1KCL4_9BURK</name>
<feature type="domain" description="Cupin type-2" evidence="2">
    <location>
        <begin position="38"/>
        <end position="107"/>
    </location>
</feature>
<dbReference type="AlphaFoldDB" id="A0A1H1KCL4"/>
<evidence type="ECO:0000259" key="2">
    <source>
        <dbReference type="Pfam" id="PF07883"/>
    </source>
</evidence>
<dbReference type="PANTHER" id="PTHR35848:SF6">
    <property type="entry name" value="CUPIN TYPE-2 DOMAIN-CONTAINING PROTEIN"/>
    <property type="match status" value="1"/>
</dbReference>
<organism evidence="3 4">
    <name type="scientific">Paraburkholderia tuberum</name>
    <dbReference type="NCBI Taxonomy" id="157910"/>
    <lineage>
        <taxon>Bacteria</taxon>
        <taxon>Pseudomonadati</taxon>
        <taxon>Pseudomonadota</taxon>
        <taxon>Betaproteobacteria</taxon>
        <taxon>Burkholderiales</taxon>
        <taxon>Burkholderiaceae</taxon>
        <taxon>Paraburkholderia</taxon>
    </lineage>
</organism>
<dbReference type="InterPro" id="IPR051610">
    <property type="entry name" value="GPI/OXD"/>
</dbReference>
<dbReference type="PANTHER" id="PTHR35848">
    <property type="entry name" value="OXALATE-BINDING PROTEIN"/>
    <property type="match status" value="1"/>
</dbReference>
<sequence>MYTKQIDPSMMRPEYGVLVCRLLEHLPAGLTTAFGTSIVEVVPAGAVNLHSHSEHELWVLISGKGVFEVNGQARPVADSTLLYIEPNQEHAIRNADPAASLKFLSIWWD</sequence>
<keyword evidence="4" id="KW-1185">Reference proteome</keyword>
<accession>A0A1H1KCL4</accession>
<proteinExistence type="predicted"/>
<evidence type="ECO:0000313" key="4">
    <source>
        <dbReference type="Proteomes" id="UP000199365"/>
    </source>
</evidence>
<evidence type="ECO:0000256" key="1">
    <source>
        <dbReference type="ARBA" id="ARBA00022723"/>
    </source>
</evidence>
<dbReference type="GO" id="GO:0046872">
    <property type="term" value="F:metal ion binding"/>
    <property type="evidence" value="ECO:0007669"/>
    <property type="project" value="UniProtKB-KW"/>
</dbReference>
<dbReference type="STRING" id="157910.SAMN05445850_7091"/>
<dbReference type="InterPro" id="IPR011051">
    <property type="entry name" value="RmlC_Cupin_sf"/>
</dbReference>
<dbReference type="SUPFAM" id="SSF51182">
    <property type="entry name" value="RmlC-like cupins"/>
    <property type="match status" value="1"/>
</dbReference>
<reference evidence="4" key="1">
    <citation type="submission" date="2016-10" db="EMBL/GenBank/DDBJ databases">
        <authorList>
            <person name="Varghese N."/>
            <person name="Submissions S."/>
        </authorList>
    </citation>
    <scope>NUCLEOTIDE SEQUENCE [LARGE SCALE GENOMIC DNA]</scope>
    <source>
        <strain evidence="4">DUS833</strain>
    </source>
</reference>
<dbReference type="Pfam" id="PF07883">
    <property type="entry name" value="Cupin_2"/>
    <property type="match status" value="1"/>
</dbReference>
<protein>
    <submittedName>
        <fullName evidence="3">Cupin domain-containing protein</fullName>
    </submittedName>
</protein>
<dbReference type="EMBL" id="FNKX01000003">
    <property type="protein sequence ID" value="SDR60034.1"/>
    <property type="molecule type" value="Genomic_DNA"/>
</dbReference>
<dbReference type="Proteomes" id="UP000199365">
    <property type="component" value="Unassembled WGS sequence"/>
</dbReference>
<dbReference type="InterPro" id="IPR014710">
    <property type="entry name" value="RmlC-like_jellyroll"/>
</dbReference>
<keyword evidence="1" id="KW-0479">Metal-binding</keyword>
<evidence type="ECO:0000313" key="3">
    <source>
        <dbReference type="EMBL" id="SDR60034.1"/>
    </source>
</evidence>
<gene>
    <name evidence="3" type="ORF">SAMN05445850_7091</name>
</gene>